<organism evidence="2">
    <name type="scientific">Arabidopsis thaliana</name>
    <name type="common">Mouse-ear cress</name>
    <dbReference type="NCBI Taxonomy" id="3702"/>
    <lineage>
        <taxon>Eukaryota</taxon>
        <taxon>Viridiplantae</taxon>
        <taxon>Streptophyta</taxon>
        <taxon>Embryophyta</taxon>
        <taxon>Tracheophyta</taxon>
        <taxon>Spermatophyta</taxon>
        <taxon>Magnoliopsida</taxon>
        <taxon>eudicotyledons</taxon>
        <taxon>Gunneridae</taxon>
        <taxon>Pentapetalae</taxon>
        <taxon>rosids</taxon>
        <taxon>malvids</taxon>
        <taxon>Brassicales</taxon>
        <taxon>Brassicaceae</taxon>
        <taxon>Camelineae</taxon>
        <taxon>Arabidopsis</taxon>
    </lineage>
</organism>
<reference evidence="2" key="1">
    <citation type="submission" date="1998-08" db="EMBL/GenBank/DDBJ databases">
        <title>Structural analysis of Arabidopsis thaliana chromosome 5. XI.</title>
        <authorList>
            <person name="Kaneko T."/>
            <person name="Katoh T."/>
            <person name="Asamizu E."/>
            <person name="Sato S."/>
            <person name="Nakamura Y."/>
            <person name="Kotani H."/>
            <person name="Tabata S."/>
        </authorList>
    </citation>
    <scope>NUCLEOTIDE SEQUENCE</scope>
</reference>
<reference key="2">
    <citation type="journal article" date="2000" name="Nature">
        <title>Sequence and analysis of chromosome 5 of the plant Arabidopsis thaliana.</title>
        <authorList>
            <consortium name="Kazusa DNA Research Institute"/>
            <consortium name="Cold Spring Harbor and Washington University in St Louis Sequencing Consortium"/>
            <consortium name="European Union Arabidopsis Genome Sequencing Consortium"/>
            <person name="Tabata S."/>
            <person name="Kaneko T."/>
            <person name="Nakamura Y."/>
            <person name="Kotani H."/>
            <person name="Kato T."/>
            <person name="Asamizu E."/>
            <person name="Miyajima N."/>
            <person name="Sasamoto S."/>
            <person name="Kimura T."/>
            <person name="Hosouchi T."/>
            <person name="Kawashima K."/>
            <person name="Kohara M."/>
            <person name="Matsumoto M."/>
            <person name="Matsuno A."/>
            <person name="Muraki A."/>
            <person name="Nakayama S."/>
            <person name="Nakazaki N."/>
            <person name="Naruo K."/>
            <person name="Okumura S."/>
            <person name="Shinpo S."/>
            <person name="Takeuchi C."/>
            <person name="Wada T."/>
            <person name="Watanabe A."/>
            <person name="Yamada M."/>
            <person name="Yasuda M."/>
            <person name="Sato S."/>
            <person name="de la Bastide M."/>
            <person name="Huang E."/>
            <person name="Spiegel L."/>
            <person name="Gnoj L."/>
            <person name="O'Shaughnessy A."/>
            <person name="Preston R."/>
            <person name="Habermann K."/>
            <person name="Murray J."/>
            <person name="Johnson D."/>
            <person name="Rohlfing T."/>
            <person name="Nelson J."/>
            <person name="Stoneking T."/>
            <person name="Pepin K."/>
            <person name="Spieth J."/>
            <person name="Sekhon M."/>
            <person name="Armstrong J."/>
            <person name="Becker M."/>
            <person name="Belter E."/>
            <person name="Cordum H."/>
            <person name="Cordes M."/>
            <person name="Courtney L."/>
            <person name="Courtney W."/>
            <person name="Dante M."/>
            <person name="Du H."/>
            <person name="Edwards J."/>
            <person name="Fryman J."/>
            <person name="Haakensen B."/>
            <person name="Lamar E."/>
            <person name="Latreille P."/>
            <person name="Leonard S."/>
            <person name="Meyer R."/>
            <person name="Mulvaney E."/>
            <person name="Ozersky P."/>
            <person name="Riley A."/>
            <person name="Strowmatt C."/>
            <person name="Wagner-McPherson C."/>
            <person name="Wollam A."/>
            <person name="Yoakum M."/>
            <person name="Bell M."/>
            <person name="Dedhia N."/>
            <person name="Parnell L."/>
            <person name="Shah R."/>
            <person name="Rodriguez M."/>
            <person name="See L.H."/>
            <person name="Vil D."/>
            <person name="Baker J."/>
            <person name="Kirchoff K."/>
            <person name="Toth K."/>
            <person name="King L."/>
            <person name="Bahret A."/>
            <person name="Miller B."/>
            <person name="Marra M."/>
            <person name="Martienssen R."/>
            <person name="McCombie W.R."/>
            <person name="Wilson R.K."/>
            <person name="Murphy G."/>
            <person name="Bancroft I."/>
            <person name="Volckaert G."/>
            <person name="Wambutt R."/>
            <person name="Dusterhoft A."/>
            <person name="Stiekema W."/>
            <person name="Pohl T."/>
            <person name="Entian K.D."/>
            <person name="Terryn N."/>
            <person name="Hartley N."/>
            <person name="Bent E."/>
            <person name="Johnson S."/>
            <person name="Langham S.A."/>
            <person name="McCullagh B."/>
            <person name="Robben J."/>
            <person name="Grymonprez B."/>
            <person name="Zimmermann W."/>
            <person name="Ramsperger U."/>
            <person name="Wedler H."/>
            <person name="Balke K."/>
            <person name="Wedler E."/>
            <person name="Peters S."/>
            <person name="van Staveren M."/>
            <person name="Dirkse W."/>
            <person name="Mooijman P."/>
            <person name="Lankhorst R.K."/>
            <person name="Weitzenegger T."/>
            <person name="Bothe G."/>
            <person name="Rose M."/>
            <person name="Hauf J."/>
            <person name="Berneiser S."/>
            <person name="Hempel S."/>
            <person name="Feldpausch M."/>
            <person name="Lamberth S."/>
            <person name="Villarroel R."/>
            <person name="Gielen J."/>
            <person name="Ardiles W."/>
            <person name="Bents O."/>
            <person name="Lemcke K."/>
            <person name="Kolesov G."/>
            <person name="Mayer K."/>
            <person name="Rudd S."/>
            <person name="Schoof H."/>
            <person name="Schueller C."/>
            <person name="Zaccaria P."/>
            <person name="Mewes H.W."/>
            <person name="Bevan M."/>
            <person name="Fransz P."/>
        </authorList>
    </citation>
    <scope>NUCLEOTIDE SEQUENCE [LARGE SCALE GENOMIC DNA]</scope>
    <source>
        <strain>cv. Columbia</strain>
    </source>
</reference>
<accession>Q9FHT9</accession>
<feature type="region of interest" description="Disordered" evidence="1">
    <location>
        <begin position="83"/>
        <end position="132"/>
    </location>
</feature>
<protein>
    <submittedName>
        <fullName evidence="2">Uncharacterized protein</fullName>
    </submittedName>
</protein>
<evidence type="ECO:0000313" key="2">
    <source>
        <dbReference type="EMBL" id="BAB09098.1"/>
    </source>
</evidence>
<dbReference type="AlphaFoldDB" id="Q9FHT9"/>
<name>Q9FHT9_ARATH</name>
<sequence length="132" mass="15280">MCDYNRAIREDILRPEVVDLMERFFLHKTPGTEPSARRLAEANTRQTIINEQVIRHKTTRHLQDLTENQHLNNWRDIVAQETASKAMKDAKSVEKSSNQSEEEQQLNEAWTDPPHENNPNGDHIFSVFSDGA</sequence>
<evidence type="ECO:0000256" key="1">
    <source>
        <dbReference type="SAM" id="MobiDB-lite"/>
    </source>
</evidence>
<proteinExistence type="predicted"/>
<dbReference type="EMBL" id="AB017069">
    <property type="protein sequence ID" value="BAB09098.1"/>
    <property type="molecule type" value="Genomic_DNA"/>
</dbReference>